<dbReference type="FunFam" id="2.30.22.10:FF:000001">
    <property type="entry name" value="Protein GrpE"/>
    <property type="match status" value="1"/>
</dbReference>
<comment type="function">
    <text evidence="7">Essential component of the PAM complex, a complex required for the translocation of transit peptide-containing proteins from the inner membrane into the mitochondrial matrix in an ATP-dependent manner.</text>
</comment>
<dbReference type="STRING" id="3708.A0A078J546"/>
<evidence type="ECO:0000256" key="10">
    <source>
        <dbReference type="SAM" id="MobiDB-lite"/>
    </source>
</evidence>
<evidence type="ECO:0000256" key="3">
    <source>
        <dbReference type="ARBA" id="ARBA00011738"/>
    </source>
</evidence>
<dbReference type="FunFam" id="3.90.20.20:FF:000006">
    <property type="entry name" value="GrpE protein homolog"/>
    <property type="match status" value="1"/>
</dbReference>
<dbReference type="Proteomes" id="UP000028999">
    <property type="component" value="Unassembled WGS sequence"/>
</dbReference>
<dbReference type="GO" id="GO:0005759">
    <property type="term" value="C:mitochondrial matrix"/>
    <property type="evidence" value="ECO:0007669"/>
    <property type="project" value="UniProtKB-SubCell"/>
</dbReference>
<accession>A0A078J546</accession>
<gene>
    <name evidence="12" type="primary">BnaAnng15980D</name>
    <name evidence="11" type="ORF">DARMORV10_A02P04420.1</name>
    <name evidence="12" type="ORF">GSBRNA2T00025873001</name>
</gene>
<dbReference type="GO" id="GO:0051082">
    <property type="term" value="F:unfolded protein binding"/>
    <property type="evidence" value="ECO:0000318"/>
    <property type="project" value="GO_Central"/>
</dbReference>
<dbReference type="SUPFAM" id="SSF51064">
    <property type="entry name" value="Head domain of nucleotide exchange factor GrpE"/>
    <property type="match status" value="1"/>
</dbReference>
<dbReference type="PANTHER" id="PTHR21237">
    <property type="entry name" value="GRPE PROTEIN"/>
    <property type="match status" value="1"/>
</dbReference>
<proteinExistence type="inferred from homology"/>
<evidence type="ECO:0000313" key="12">
    <source>
        <dbReference type="EMBL" id="CDY59313.1"/>
    </source>
</evidence>
<evidence type="ECO:0000313" key="11">
    <source>
        <dbReference type="EMBL" id="CAF2136418.1"/>
    </source>
</evidence>
<dbReference type="PANTHER" id="PTHR21237:SF39">
    <property type="entry name" value="GRPE PROTEIN HOMOLOG"/>
    <property type="match status" value="1"/>
</dbReference>
<keyword evidence="6 7" id="KW-0143">Chaperone</keyword>
<evidence type="ECO:0000256" key="4">
    <source>
        <dbReference type="ARBA" id="ARBA00022490"/>
    </source>
</evidence>
<keyword evidence="5" id="KW-0346">Stress response</keyword>
<dbReference type="Gene3D" id="2.30.22.10">
    <property type="entry name" value="Head domain of nucleotide exchange factor GrpE"/>
    <property type="match status" value="1"/>
</dbReference>
<dbReference type="CDD" id="cd00446">
    <property type="entry name" value="GrpE"/>
    <property type="match status" value="1"/>
</dbReference>
<dbReference type="NCBIfam" id="NF010741">
    <property type="entry name" value="PRK14143.1"/>
    <property type="match status" value="1"/>
</dbReference>
<comment type="similarity">
    <text evidence="2 8">Belongs to the GrpE family.</text>
</comment>
<feature type="region of interest" description="Disordered" evidence="10">
    <location>
        <begin position="291"/>
        <end position="318"/>
    </location>
</feature>
<protein>
    <recommendedName>
        <fullName evidence="7">GrpE protein homolog</fullName>
    </recommendedName>
</protein>
<feature type="region of interest" description="Disordered" evidence="10">
    <location>
        <begin position="67"/>
        <end position="103"/>
    </location>
</feature>
<dbReference type="InterPro" id="IPR009012">
    <property type="entry name" value="GrpE_head"/>
</dbReference>
<dbReference type="PaxDb" id="3708-A0A078J546"/>
<dbReference type="GO" id="GO:0000774">
    <property type="term" value="F:adenyl-nucleotide exchange factor activity"/>
    <property type="evidence" value="ECO:0000318"/>
    <property type="project" value="GO_Central"/>
</dbReference>
<reference evidence="12 13" key="1">
    <citation type="journal article" date="2014" name="Science">
        <title>Plant genetics. Early allopolyploid evolution in the post-Neolithic Brassica napus oilseed genome.</title>
        <authorList>
            <person name="Chalhoub B."/>
            <person name="Denoeud F."/>
            <person name="Liu S."/>
            <person name="Parkin I.A."/>
            <person name="Tang H."/>
            <person name="Wang X."/>
            <person name="Chiquet J."/>
            <person name="Belcram H."/>
            <person name="Tong C."/>
            <person name="Samans B."/>
            <person name="Correa M."/>
            <person name="Da Silva C."/>
            <person name="Just J."/>
            <person name="Falentin C."/>
            <person name="Koh C.S."/>
            <person name="Le Clainche I."/>
            <person name="Bernard M."/>
            <person name="Bento P."/>
            <person name="Noel B."/>
            <person name="Labadie K."/>
            <person name="Alberti A."/>
            <person name="Charles M."/>
            <person name="Arnaud D."/>
            <person name="Guo H."/>
            <person name="Daviaud C."/>
            <person name="Alamery S."/>
            <person name="Jabbari K."/>
            <person name="Zhao M."/>
            <person name="Edger P.P."/>
            <person name="Chelaifa H."/>
            <person name="Tack D."/>
            <person name="Lassalle G."/>
            <person name="Mestiri I."/>
            <person name="Schnel N."/>
            <person name="Le Paslier M.C."/>
            <person name="Fan G."/>
            <person name="Renault V."/>
            <person name="Bayer P.E."/>
            <person name="Golicz A.A."/>
            <person name="Manoli S."/>
            <person name="Lee T.H."/>
            <person name="Thi V.H."/>
            <person name="Chalabi S."/>
            <person name="Hu Q."/>
            <person name="Fan C."/>
            <person name="Tollenaere R."/>
            <person name="Lu Y."/>
            <person name="Battail C."/>
            <person name="Shen J."/>
            <person name="Sidebottom C.H."/>
            <person name="Wang X."/>
            <person name="Canaguier A."/>
            <person name="Chauveau A."/>
            <person name="Berard A."/>
            <person name="Deniot G."/>
            <person name="Guan M."/>
            <person name="Liu Z."/>
            <person name="Sun F."/>
            <person name="Lim Y.P."/>
            <person name="Lyons E."/>
            <person name="Town C.D."/>
            <person name="Bancroft I."/>
            <person name="Wang X."/>
            <person name="Meng J."/>
            <person name="Ma J."/>
            <person name="Pires J.C."/>
            <person name="King G.J."/>
            <person name="Brunel D."/>
            <person name="Delourme R."/>
            <person name="Renard M."/>
            <person name="Aury J.M."/>
            <person name="Adams K.L."/>
            <person name="Batley J."/>
            <person name="Snowdon R.J."/>
            <person name="Tost J."/>
            <person name="Edwards D."/>
            <person name="Zhou Y."/>
            <person name="Hua W."/>
            <person name="Sharpe A.G."/>
            <person name="Paterson A.H."/>
            <person name="Guan C."/>
            <person name="Wincker P."/>
        </authorList>
    </citation>
    <scope>NUCLEOTIDE SEQUENCE [LARGE SCALE GENOMIC DNA]</scope>
    <source>
        <strain evidence="13">cv. Darmor-bzh</strain>
    </source>
</reference>
<dbReference type="EMBL" id="LK033749">
    <property type="protein sequence ID" value="CDY59313.1"/>
    <property type="molecule type" value="Genomic_DNA"/>
</dbReference>
<dbReference type="EMBL" id="HG994356">
    <property type="protein sequence ID" value="CAF2136418.1"/>
    <property type="molecule type" value="Genomic_DNA"/>
</dbReference>
<comment type="subcellular location">
    <subcellularLocation>
        <location evidence="1">Cytoplasm</location>
    </subcellularLocation>
    <subcellularLocation>
        <location evidence="7">Mitochondrion matrix</location>
    </subcellularLocation>
</comment>
<reference evidence="12" key="2">
    <citation type="submission" date="2014-06" db="EMBL/GenBank/DDBJ databases">
        <authorList>
            <person name="Genoscope - CEA"/>
        </authorList>
    </citation>
    <scope>NUCLEOTIDE SEQUENCE</scope>
</reference>
<dbReference type="InterPro" id="IPR013805">
    <property type="entry name" value="GrpE_CC"/>
</dbReference>
<evidence type="ECO:0000256" key="8">
    <source>
        <dbReference type="RuleBase" id="RU004478"/>
    </source>
</evidence>
<dbReference type="PROSITE" id="PS01071">
    <property type="entry name" value="GRPE"/>
    <property type="match status" value="1"/>
</dbReference>
<organism evidence="12 13">
    <name type="scientific">Brassica napus</name>
    <name type="common">Rape</name>
    <dbReference type="NCBI Taxonomy" id="3708"/>
    <lineage>
        <taxon>Eukaryota</taxon>
        <taxon>Viridiplantae</taxon>
        <taxon>Streptophyta</taxon>
        <taxon>Embryophyta</taxon>
        <taxon>Tracheophyta</taxon>
        <taxon>Spermatophyta</taxon>
        <taxon>Magnoliopsida</taxon>
        <taxon>eudicotyledons</taxon>
        <taxon>Gunneridae</taxon>
        <taxon>Pentapetalae</taxon>
        <taxon>rosids</taxon>
        <taxon>malvids</taxon>
        <taxon>Brassicales</taxon>
        <taxon>Brassicaceae</taxon>
        <taxon>Brassiceae</taxon>
        <taxon>Brassica</taxon>
    </lineage>
</organism>
<evidence type="ECO:0000256" key="9">
    <source>
        <dbReference type="SAM" id="Coils"/>
    </source>
</evidence>
<dbReference type="GO" id="GO:0051087">
    <property type="term" value="F:protein-folding chaperone binding"/>
    <property type="evidence" value="ECO:0007669"/>
    <property type="project" value="InterPro"/>
</dbReference>
<evidence type="ECO:0000256" key="1">
    <source>
        <dbReference type="ARBA" id="ARBA00004496"/>
    </source>
</evidence>
<dbReference type="PRINTS" id="PR00773">
    <property type="entry name" value="GRPEPROTEIN"/>
</dbReference>
<keyword evidence="9" id="KW-0175">Coiled coil</keyword>
<dbReference type="SUPFAM" id="SSF58014">
    <property type="entry name" value="Coiled-coil domain of nucleotide exchange factor GrpE"/>
    <property type="match status" value="1"/>
</dbReference>
<keyword evidence="4" id="KW-0963">Cytoplasm</keyword>
<dbReference type="Gene3D" id="3.90.20.20">
    <property type="match status" value="1"/>
</dbReference>
<dbReference type="OMA" id="HEVMMQV"/>
<dbReference type="GO" id="GO:0042803">
    <property type="term" value="F:protein homodimerization activity"/>
    <property type="evidence" value="ECO:0007669"/>
    <property type="project" value="InterPro"/>
</dbReference>
<dbReference type="Gramene" id="CDY59313">
    <property type="protein sequence ID" value="CDY59313"/>
    <property type="gene ID" value="GSBRNA2T00025873001"/>
</dbReference>
<dbReference type="Pfam" id="PF01025">
    <property type="entry name" value="GrpE"/>
    <property type="match status" value="1"/>
</dbReference>
<comment type="subunit">
    <text evidence="3">Homodimer.</text>
</comment>
<feature type="coiled-coil region" evidence="9">
    <location>
        <begin position="120"/>
        <end position="154"/>
    </location>
</feature>
<evidence type="ECO:0000256" key="6">
    <source>
        <dbReference type="ARBA" id="ARBA00023186"/>
    </source>
</evidence>
<keyword evidence="7" id="KW-0496">Mitochondrion</keyword>
<dbReference type="Proteomes" id="UP001295469">
    <property type="component" value="Chromosome A02"/>
</dbReference>
<evidence type="ECO:0000256" key="7">
    <source>
        <dbReference type="RuleBase" id="RU000640"/>
    </source>
</evidence>
<feature type="compositionally biased region" description="Acidic residues" evidence="10">
    <location>
        <begin position="93"/>
        <end position="103"/>
    </location>
</feature>
<dbReference type="HAMAP" id="MF_01151">
    <property type="entry name" value="GrpE"/>
    <property type="match status" value="1"/>
</dbReference>
<evidence type="ECO:0000256" key="2">
    <source>
        <dbReference type="ARBA" id="ARBA00009054"/>
    </source>
</evidence>
<name>A0A078J546_BRANA</name>
<evidence type="ECO:0000256" key="5">
    <source>
        <dbReference type="ARBA" id="ARBA00023016"/>
    </source>
</evidence>
<dbReference type="KEGG" id="bna:106452889"/>
<dbReference type="GO" id="GO:0006457">
    <property type="term" value="P:protein folding"/>
    <property type="evidence" value="ECO:0007669"/>
    <property type="project" value="InterPro"/>
</dbReference>
<dbReference type="InterPro" id="IPR000740">
    <property type="entry name" value="GrpE"/>
</dbReference>
<dbReference type="OrthoDB" id="201635at2759"/>
<dbReference type="AlphaFoldDB" id="A0A078J546"/>
<keyword evidence="13" id="KW-1185">Reference proteome</keyword>
<reference evidence="11" key="3">
    <citation type="submission" date="2021-01" db="EMBL/GenBank/DDBJ databases">
        <authorList>
            <consortium name="Genoscope - CEA"/>
            <person name="William W."/>
        </authorList>
    </citation>
    <scope>NUCLEOTIDE SEQUENCE</scope>
</reference>
<evidence type="ECO:0000313" key="13">
    <source>
        <dbReference type="Proteomes" id="UP000028999"/>
    </source>
</evidence>
<sequence length="318" mass="34908">MAGLLKTPSLHLTPSLLHAPSVPFKPFCVSFAGGRNISVSLSRRASLRSVSGGYPLRLLNFAPFASGESETTETEVESNEPQVQETDGAVGVESEDTSTEEEGEAAVTIALLSSYKEALAENNEEKIAEIEASLKSIEDEKFQLEDKVASLTNELSVERDRLIRISADFDNFRKRTERERLNLVSNAQGEVVENLLAVLDNFERAKSQIKVETEGEEKVTNSYQSIYKQFVEILGSLGVVTVETVGKQFDPMLHEAIMREDSAEYEEGIILEEYRKGFLLGERLLRPSMVKVSAGPGPEKTQEAKAQGNGEEAEAASS</sequence>
<dbReference type="GO" id="GO:0009507">
    <property type="term" value="C:chloroplast"/>
    <property type="evidence" value="ECO:0000318"/>
    <property type="project" value="GO_Central"/>
</dbReference>